<evidence type="ECO:0000256" key="4">
    <source>
        <dbReference type="ARBA" id="ARBA00022475"/>
    </source>
</evidence>
<dbReference type="SUPFAM" id="SSF52540">
    <property type="entry name" value="P-loop containing nucleoside triphosphate hydrolases"/>
    <property type="match status" value="1"/>
</dbReference>
<dbReference type="EMBL" id="PEBI01000001">
    <property type="protein sequence ID" value="PJM73776.1"/>
    <property type="molecule type" value="Genomic_DNA"/>
</dbReference>
<keyword evidence="6 10" id="KW-0067">ATP-binding</keyword>
<accession>A0A2M9HAD2</accession>
<comment type="caution">
    <text evidence="10">The sequence shown here is derived from an EMBL/GenBank/DDBJ whole genome shotgun (WGS) entry which is preliminary data.</text>
</comment>
<dbReference type="InterPro" id="IPR027417">
    <property type="entry name" value="P-loop_NTPase"/>
</dbReference>
<dbReference type="OrthoDB" id="9806471at2"/>
<keyword evidence="11" id="KW-1185">Reference proteome</keyword>
<comment type="subcellular location">
    <subcellularLocation>
        <location evidence="1">Cell membrane</location>
        <topology evidence="1">Peripheral membrane protein</topology>
    </subcellularLocation>
</comment>
<sequence length="278" mass="30405">MGLMDLFARKKTIDTRKRRLSFILDDAGLTYEDGKTGLEPTTITIDEKRVAVIGLNGAGKSTLLELIDGSRKATTGTVSVVRSILDDDGEPVTGEDTAFDPARKSDAKALKDVIGIVRREEIPQRYYMAENIAEAVAEPLKKSSLPEGMRHETVGALFAHFGLTPYARNKAASLDSEKRHLLAIVGALAINPAAIVADEPTKGLDENATRTVARALFGYDKQVVFATHDLSLVTNPDYAIDRVIVLDEHRVAFDGPAKEAVDFYNDLIARKYAEMTKK</sequence>
<evidence type="ECO:0000256" key="3">
    <source>
        <dbReference type="ARBA" id="ARBA00022448"/>
    </source>
</evidence>
<dbReference type="InterPro" id="IPR050095">
    <property type="entry name" value="ECF_ABC_transporter_ATP-bd"/>
</dbReference>
<keyword evidence="3" id="KW-0813">Transport</keyword>
<dbReference type="InterPro" id="IPR003593">
    <property type="entry name" value="AAA+_ATPase"/>
</dbReference>
<evidence type="ECO:0000259" key="9">
    <source>
        <dbReference type="PROSITE" id="PS50893"/>
    </source>
</evidence>
<keyword evidence="4" id="KW-1003">Cell membrane</keyword>
<evidence type="ECO:0000313" key="11">
    <source>
        <dbReference type="Proteomes" id="UP000229095"/>
    </source>
</evidence>
<feature type="domain" description="ABC transporter" evidence="9">
    <location>
        <begin position="22"/>
        <end position="273"/>
    </location>
</feature>
<dbReference type="PROSITE" id="PS50893">
    <property type="entry name" value="ABC_TRANSPORTER_2"/>
    <property type="match status" value="1"/>
</dbReference>
<dbReference type="PANTHER" id="PTHR43553">
    <property type="entry name" value="HEAVY METAL TRANSPORTER"/>
    <property type="match status" value="1"/>
</dbReference>
<evidence type="ECO:0000313" key="10">
    <source>
        <dbReference type="EMBL" id="PJM73776.1"/>
    </source>
</evidence>
<dbReference type="InterPro" id="IPR003439">
    <property type="entry name" value="ABC_transporter-like_ATP-bd"/>
</dbReference>
<dbReference type="SMART" id="SM00382">
    <property type="entry name" value="AAA"/>
    <property type="match status" value="1"/>
</dbReference>
<evidence type="ECO:0000256" key="6">
    <source>
        <dbReference type="ARBA" id="ARBA00022840"/>
    </source>
</evidence>
<dbReference type="GO" id="GO:0016887">
    <property type="term" value="F:ATP hydrolysis activity"/>
    <property type="evidence" value="ECO:0007669"/>
    <property type="project" value="InterPro"/>
</dbReference>
<evidence type="ECO:0000256" key="5">
    <source>
        <dbReference type="ARBA" id="ARBA00022741"/>
    </source>
</evidence>
<gene>
    <name evidence="10" type="ORF">CS006_00935</name>
</gene>
<evidence type="ECO:0000256" key="2">
    <source>
        <dbReference type="ARBA" id="ARBA00005417"/>
    </source>
</evidence>
<dbReference type="AlphaFoldDB" id="A0A2M9HAD2"/>
<dbReference type="Gene3D" id="3.40.50.300">
    <property type="entry name" value="P-loop containing nucleotide triphosphate hydrolases"/>
    <property type="match status" value="1"/>
</dbReference>
<evidence type="ECO:0000256" key="7">
    <source>
        <dbReference type="ARBA" id="ARBA00022967"/>
    </source>
</evidence>
<dbReference type="Proteomes" id="UP000229095">
    <property type="component" value="Unassembled WGS sequence"/>
</dbReference>
<evidence type="ECO:0000256" key="1">
    <source>
        <dbReference type="ARBA" id="ARBA00004202"/>
    </source>
</evidence>
<keyword evidence="8" id="KW-0472">Membrane</keyword>
<dbReference type="GO" id="GO:0042626">
    <property type="term" value="F:ATPase-coupled transmembrane transporter activity"/>
    <property type="evidence" value="ECO:0007669"/>
    <property type="project" value="TreeGrafter"/>
</dbReference>
<reference evidence="10 11" key="1">
    <citation type="submission" date="2017-10" db="EMBL/GenBank/DDBJ databases">
        <title>Draft genome sequences of strains TRE 1, TRE 9, TRE H and TRI 7, isolated from tamarins, belonging to four potential novel Bifidobacterium species.</title>
        <authorList>
            <person name="Mattarelli P."/>
            <person name="Modesto M."/>
            <person name="Puglisi E."/>
            <person name="Morelli L."/>
            <person name="Spezio C."/>
            <person name="Bonetti A."/>
            <person name="Sandri C."/>
        </authorList>
    </citation>
    <scope>NUCLEOTIDE SEQUENCE [LARGE SCALE GENOMIC DNA]</scope>
    <source>
        <strain evidence="11">TRE1</strain>
    </source>
</reference>
<comment type="similarity">
    <text evidence="2">Belongs to the ABC transporter superfamily.</text>
</comment>
<evidence type="ECO:0000256" key="8">
    <source>
        <dbReference type="ARBA" id="ARBA00023136"/>
    </source>
</evidence>
<dbReference type="PANTHER" id="PTHR43553:SF27">
    <property type="entry name" value="ENERGY-COUPLING FACTOR TRANSPORTER ATP-BINDING PROTEIN ECFA2"/>
    <property type="match status" value="1"/>
</dbReference>
<keyword evidence="7" id="KW-1278">Translocase</keyword>
<dbReference type="Pfam" id="PF00005">
    <property type="entry name" value="ABC_tran"/>
    <property type="match status" value="1"/>
</dbReference>
<dbReference type="GO" id="GO:0043190">
    <property type="term" value="C:ATP-binding cassette (ABC) transporter complex"/>
    <property type="evidence" value="ECO:0007669"/>
    <property type="project" value="TreeGrafter"/>
</dbReference>
<organism evidence="10 11">
    <name type="scientific">Bifidobacterium primatium</name>
    <dbReference type="NCBI Taxonomy" id="2045438"/>
    <lineage>
        <taxon>Bacteria</taxon>
        <taxon>Bacillati</taxon>
        <taxon>Actinomycetota</taxon>
        <taxon>Actinomycetes</taxon>
        <taxon>Bifidobacteriales</taxon>
        <taxon>Bifidobacteriaceae</taxon>
        <taxon>Bifidobacterium</taxon>
    </lineage>
</organism>
<keyword evidence="5" id="KW-0547">Nucleotide-binding</keyword>
<dbReference type="RefSeq" id="WP_100509922.1">
    <property type="nucleotide sequence ID" value="NZ_PEBI01000001.1"/>
</dbReference>
<name>A0A2M9HAD2_9BIFI</name>
<protein>
    <submittedName>
        <fullName evidence="10">ABC transporter ATP-binding protein</fullName>
    </submittedName>
</protein>
<proteinExistence type="inferred from homology"/>
<dbReference type="GO" id="GO:0005524">
    <property type="term" value="F:ATP binding"/>
    <property type="evidence" value="ECO:0007669"/>
    <property type="project" value="UniProtKB-KW"/>
</dbReference>